<dbReference type="NCBIfam" id="NF002874">
    <property type="entry name" value="PRK03244.1"/>
    <property type="match status" value="1"/>
</dbReference>
<evidence type="ECO:0000256" key="2">
    <source>
        <dbReference type="ARBA" id="ARBA00022605"/>
    </source>
</evidence>
<organism evidence="6 7">
    <name type="scientific">Capillibacterium thermochitinicola</name>
    <dbReference type="NCBI Taxonomy" id="2699427"/>
    <lineage>
        <taxon>Bacteria</taxon>
        <taxon>Bacillati</taxon>
        <taxon>Bacillota</taxon>
        <taxon>Capillibacterium</taxon>
    </lineage>
</organism>
<evidence type="ECO:0000256" key="5">
    <source>
        <dbReference type="HAMAP-Rule" id="MF_01107"/>
    </source>
</evidence>
<dbReference type="SUPFAM" id="SSF53383">
    <property type="entry name" value="PLP-dependent transferases"/>
    <property type="match status" value="1"/>
</dbReference>
<gene>
    <name evidence="5" type="primary">argD</name>
    <name evidence="6" type="ORF">G5B42_05145</name>
</gene>
<dbReference type="GO" id="GO:0030170">
    <property type="term" value="F:pyridoxal phosphate binding"/>
    <property type="evidence" value="ECO:0007669"/>
    <property type="project" value="InterPro"/>
</dbReference>
<evidence type="ECO:0000256" key="4">
    <source>
        <dbReference type="ARBA" id="ARBA00022898"/>
    </source>
</evidence>
<feature type="binding site" evidence="5">
    <location>
        <position position="280"/>
    </location>
    <ligand>
        <name>pyridoxal 5'-phosphate</name>
        <dbReference type="ChEBI" id="CHEBI:597326"/>
    </ligand>
</feature>
<keyword evidence="1 5" id="KW-0032">Aminotransferase</keyword>
<dbReference type="EMBL" id="JAAKDE010000009">
    <property type="protein sequence ID" value="MBA2132928.1"/>
    <property type="molecule type" value="Genomic_DNA"/>
</dbReference>
<dbReference type="HAMAP" id="MF_01107">
    <property type="entry name" value="ArgD_aminotrans_3"/>
    <property type="match status" value="1"/>
</dbReference>
<evidence type="ECO:0000256" key="1">
    <source>
        <dbReference type="ARBA" id="ARBA00022576"/>
    </source>
</evidence>
<feature type="modified residue" description="N6-(pyridoxal phosphate)lysine" evidence="5">
    <location>
        <position position="251"/>
    </location>
</feature>
<comment type="subcellular location">
    <subcellularLocation>
        <location evidence="5">Cytoplasm</location>
    </subcellularLocation>
</comment>
<keyword evidence="4 5" id="KW-0663">Pyridoxal phosphate</keyword>
<dbReference type="NCBIfam" id="NF002325">
    <property type="entry name" value="PRK01278.1"/>
    <property type="match status" value="1"/>
</dbReference>
<feature type="binding site" evidence="5">
    <location>
        <position position="140"/>
    </location>
    <ligand>
        <name>N(2)-acetyl-L-ornithine</name>
        <dbReference type="ChEBI" id="CHEBI:57805"/>
    </ligand>
</feature>
<comment type="similarity">
    <text evidence="5">Belongs to the class-III pyridoxal-phosphate-dependent aminotransferase family. ArgD subfamily.</text>
</comment>
<keyword evidence="3 5" id="KW-0808">Transferase</keyword>
<dbReference type="GO" id="GO:0003992">
    <property type="term" value="F:N2-acetyl-L-ornithine:2-oxoglutarate 5-aminotransferase activity"/>
    <property type="evidence" value="ECO:0007669"/>
    <property type="project" value="UniProtKB-UniRule"/>
</dbReference>
<dbReference type="InterPro" id="IPR005814">
    <property type="entry name" value="Aminotrans_3"/>
</dbReference>
<dbReference type="GO" id="GO:0042802">
    <property type="term" value="F:identical protein binding"/>
    <property type="evidence" value="ECO:0007669"/>
    <property type="project" value="TreeGrafter"/>
</dbReference>
<feature type="binding site" evidence="5">
    <location>
        <position position="137"/>
    </location>
    <ligand>
        <name>pyridoxal 5'-phosphate</name>
        <dbReference type="ChEBI" id="CHEBI:597326"/>
    </ligand>
</feature>
<dbReference type="EC" id="2.6.1.11" evidence="5"/>
<dbReference type="InterPro" id="IPR015424">
    <property type="entry name" value="PyrdxlP-dep_Trfase"/>
</dbReference>
<dbReference type="CDD" id="cd00610">
    <property type="entry name" value="OAT_like"/>
    <property type="match status" value="1"/>
</dbReference>
<dbReference type="InterPro" id="IPR015421">
    <property type="entry name" value="PyrdxlP-dep_Trfase_major"/>
</dbReference>
<keyword evidence="2 5" id="KW-0028">Amino-acid biosynthesis</keyword>
<dbReference type="Gene3D" id="3.90.1150.10">
    <property type="entry name" value="Aspartate Aminotransferase, domain 1"/>
    <property type="match status" value="1"/>
</dbReference>
<dbReference type="GO" id="GO:0005737">
    <property type="term" value="C:cytoplasm"/>
    <property type="evidence" value="ECO:0007669"/>
    <property type="project" value="UniProtKB-SubCell"/>
</dbReference>
<keyword evidence="7" id="KW-1185">Reference proteome</keyword>
<comment type="miscellaneous">
    <text evidence="5">May also have succinyldiaminopimelate aminotransferase activity, thus carrying out the corresponding step in lysine biosynthesis.</text>
</comment>
<feature type="binding site" evidence="5">
    <location>
        <begin position="222"/>
        <end position="225"/>
    </location>
    <ligand>
        <name>pyridoxal 5'-phosphate</name>
        <dbReference type="ChEBI" id="CHEBI:597326"/>
    </ligand>
</feature>
<comment type="subunit">
    <text evidence="5">Homodimer.</text>
</comment>
<dbReference type="FunFam" id="3.40.640.10:FF:000004">
    <property type="entry name" value="Acetylornithine aminotransferase"/>
    <property type="match status" value="1"/>
</dbReference>
<feature type="binding site" evidence="5">
    <location>
        <position position="279"/>
    </location>
    <ligand>
        <name>N(2)-acetyl-L-ornithine</name>
        <dbReference type="ChEBI" id="CHEBI:57805"/>
    </ligand>
</feature>
<dbReference type="InterPro" id="IPR015422">
    <property type="entry name" value="PyrdxlP-dep_Trfase_small"/>
</dbReference>
<dbReference type="InterPro" id="IPR004636">
    <property type="entry name" value="AcOrn/SuccOrn_fam"/>
</dbReference>
<reference evidence="6" key="1">
    <citation type="submission" date="2020-06" db="EMBL/GenBank/DDBJ databases">
        <title>Novel chitinolytic bacterium.</title>
        <authorList>
            <person name="Ungkulpasvich U."/>
            <person name="Kosugi A."/>
            <person name="Uke A."/>
        </authorList>
    </citation>
    <scope>NUCLEOTIDE SEQUENCE</scope>
    <source>
        <strain evidence="6">UUS1-1</strain>
    </source>
</reference>
<dbReference type="NCBIfam" id="TIGR00707">
    <property type="entry name" value="argD"/>
    <property type="match status" value="1"/>
</dbReference>
<dbReference type="PANTHER" id="PTHR11986">
    <property type="entry name" value="AMINOTRANSFERASE CLASS III"/>
    <property type="match status" value="1"/>
</dbReference>
<dbReference type="Pfam" id="PF00202">
    <property type="entry name" value="Aminotran_3"/>
    <property type="match status" value="1"/>
</dbReference>
<sequence length="396" mass="42725">MEMSSWVERAGKVLMKNVGRLPVVFARGEGARLYDVDGKEYIDFLSGIAVQAVGHSHPAVVAALQKQAEKIIHVSNFFCLEEQVLLAEKLAALSGLERVFFANSGAEANEAAIKLARKYGRTRMGGKYEIITAYHSFHGRTMGALAATGQPKYQEAFRPLPEGFRYAHYNDLASWEAAITPQTCAVLLELVQGEGGVIPVDPAFFHGLVTLCRQHGLLLMIDEVQTGLGRTGKFFAWEHLGVKPDIMTLAKALGGGVPIGAMLAKEEVATAFEPGDHSTTVGGGGMAFAAALANLKIIEEEKLPERAARLGAELKAEFQSWQQELPVIKEVRGWGLLLALELAIPAQPVMRSCLEQGLIINAVAPTALRLVPPLNISEADLAKGLAILKQVLKEAQ</sequence>
<evidence type="ECO:0000256" key="3">
    <source>
        <dbReference type="ARBA" id="ARBA00022679"/>
    </source>
</evidence>
<dbReference type="Gene3D" id="3.40.640.10">
    <property type="entry name" value="Type I PLP-dependent aspartate aminotransferase-like (Major domain)"/>
    <property type="match status" value="1"/>
</dbReference>
<comment type="cofactor">
    <cofactor evidence="5">
        <name>pyridoxal 5'-phosphate</name>
        <dbReference type="ChEBI" id="CHEBI:597326"/>
    </cofactor>
    <text evidence="5">Binds 1 pyridoxal phosphate per subunit.</text>
</comment>
<evidence type="ECO:0000313" key="7">
    <source>
        <dbReference type="Proteomes" id="UP000657177"/>
    </source>
</evidence>
<proteinExistence type="inferred from homology"/>
<dbReference type="PIRSF" id="PIRSF000521">
    <property type="entry name" value="Transaminase_4ab_Lys_Orn"/>
    <property type="match status" value="1"/>
</dbReference>
<feature type="binding site" evidence="5">
    <location>
        <begin position="105"/>
        <end position="106"/>
    </location>
    <ligand>
        <name>pyridoxal 5'-phosphate</name>
        <dbReference type="ChEBI" id="CHEBI:597326"/>
    </ligand>
</feature>
<dbReference type="GO" id="GO:0006526">
    <property type="term" value="P:L-arginine biosynthetic process"/>
    <property type="evidence" value="ECO:0007669"/>
    <property type="project" value="UniProtKB-UniRule"/>
</dbReference>
<comment type="catalytic activity">
    <reaction evidence="5">
        <text>N(2)-acetyl-L-ornithine + 2-oxoglutarate = N-acetyl-L-glutamate 5-semialdehyde + L-glutamate</text>
        <dbReference type="Rhea" id="RHEA:18049"/>
        <dbReference type="ChEBI" id="CHEBI:16810"/>
        <dbReference type="ChEBI" id="CHEBI:29123"/>
        <dbReference type="ChEBI" id="CHEBI:29985"/>
        <dbReference type="ChEBI" id="CHEBI:57805"/>
        <dbReference type="EC" id="2.6.1.11"/>
    </reaction>
</comment>
<keyword evidence="5" id="KW-0055">Arginine biosynthesis</keyword>
<evidence type="ECO:0000313" key="6">
    <source>
        <dbReference type="EMBL" id="MBA2132928.1"/>
    </source>
</evidence>
<dbReference type="PANTHER" id="PTHR11986:SF79">
    <property type="entry name" value="ACETYLORNITHINE AMINOTRANSFERASE, MITOCHONDRIAL"/>
    <property type="match status" value="1"/>
</dbReference>
<accession>A0A8J6I0B8</accession>
<dbReference type="InterPro" id="IPR049704">
    <property type="entry name" value="Aminotrans_3_PPA_site"/>
</dbReference>
<comment type="caution">
    <text evidence="6">The sequence shown here is derived from an EMBL/GenBank/DDBJ whole genome shotgun (WGS) entry which is preliminary data.</text>
</comment>
<dbReference type="AlphaFoldDB" id="A0A8J6I0B8"/>
<protein>
    <recommendedName>
        <fullName evidence="5">Acetylornithine aminotransferase</fullName>
        <shortName evidence="5">ACOAT</shortName>
        <ecNumber evidence="5">2.6.1.11</ecNumber>
    </recommendedName>
</protein>
<dbReference type="UniPathway" id="UPA00068">
    <property type="reaction ID" value="UER00109"/>
</dbReference>
<name>A0A8J6I0B8_9FIRM</name>
<comment type="pathway">
    <text evidence="5">Amino-acid biosynthesis; L-arginine biosynthesis; N(2)-acetyl-L-ornithine from L-glutamate: step 4/4.</text>
</comment>
<keyword evidence="5" id="KW-0963">Cytoplasm</keyword>
<dbReference type="InterPro" id="IPR050103">
    <property type="entry name" value="Class-III_PLP-dep_AT"/>
</dbReference>
<dbReference type="RefSeq" id="WP_181339383.1">
    <property type="nucleotide sequence ID" value="NZ_JAAKDE010000009.1"/>
</dbReference>
<dbReference type="PROSITE" id="PS00600">
    <property type="entry name" value="AA_TRANSFER_CLASS_3"/>
    <property type="match status" value="1"/>
</dbReference>
<dbReference type="Proteomes" id="UP000657177">
    <property type="component" value="Unassembled WGS sequence"/>
</dbReference>